<proteinExistence type="predicted"/>
<dbReference type="SMART" id="SM00194">
    <property type="entry name" value="PTPc"/>
    <property type="match status" value="1"/>
</dbReference>
<sequence>MFPSPERITIRSNTENVTFICSQCLMIHFINQNKLTIITTLPYNIPVLSEENEGIYMLVRETASEVQYITASVHIEVDIPTVPSTRTLMPNVTKMHINETSNNSLIIITIIIVLLIVVTIIILIIVMVPIIVIIFFMRRRRYQEVKDDSVKSTKKQLPSKKPRKIQTSADGYSELPISSEANLRDKEYIELGPPISSQSRTKQIQVTGDRDYVRMDRSNSDEGYTPMSSVIKENTLPSKSISARDFPNTYKLYVDSGIGNDSKFFVEFKELNEQTKNVLSESEYTKFREHVSHKNILFPDENRVILESQYFKCNYINASWLENYEYIATIHPTDKTKQDFLQMIFQTKASMVIMLTTRQERAKILTGVSNRMCYWPKKDEPLICQPFESNLISCTETTAFVKQEISLKNTVEGKEHSFIHCVSPIWNEDCTVSDMAWVVTLLNRIVKQKKDSPYIPIIIHCPDGISKTGIIMTALNSVKEMTSRNTINIFDVVKNLRRQRMKMVPTLGCYRTCYSLMNEYCSIHL</sequence>
<evidence type="ECO:0000259" key="4">
    <source>
        <dbReference type="PROSITE" id="PS50056"/>
    </source>
</evidence>
<name>A0AAV7KJT6_9METZ</name>
<dbReference type="CDD" id="cd00047">
    <property type="entry name" value="PTPc"/>
    <property type="match status" value="1"/>
</dbReference>
<dbReference type="PROSITE" id="PS50056">
    <property type="entry name" value="TYR_PHOSPHATASE_2"/>
    <property type="match status" value="1"/>
</dbReference>
<dbReference type="SMART" id="SM00404">
    <property type="entry name" value="PTPc_motif"/>
    <property type="match status" value="1"/>
</dbReference>
<dbReference type="InterPro" id="IPR000242">
    <property type="entry name" value="PTP_cat"/>
</dbReference>
<feature type="region of interest" description="Disordered" evidence="1">
    <location>
        <begin position="147"/>
        <end position="169"/>
    </location>
</feature>
<dbReference type="InterPro" id="IPR029021">
    <property type="entry name" value="Prot-tyrosine_phosphatase-like"/>
</dbReference>
<keyword evidence="2" id="KW-1133">Transmembrane helix</keyword>
<organism evidence="5 6">
    <name type="scientific">Oopsacas minuta</name>
    <dbReference type="NCBI Taxonomy" id="111878"/>
    <lineage>
        <taxon>Eukaryota</taxon>
        <taxon>Metazoa</taxon>
        <taxon>Porifera</taxon>
        <taxon>Hexactinellida</taxon>
        <taxon>Hexasterophora</taxon>
        <taxon>Lyssacinosida</taxon>
        <taxon>Leucopsacidae</taxon>
        <taxon>Oopsacas</taxon>
    </lineage>
</organism>
<dbReference type="PRINTS" id="PR00700">
    <property type="entry name" value="PRTYPHPHTASE"/>
</dbReference>
<dbReference type="InterPro" id="IPR000387">
    <property type="entry name" value="Tyr_Pase_dom"/>
</dbReference>
<reference evidence="5 6" key="1">
    <citation type="journal article" date="2023" name="BMC Biol.">
        <title>The compact genome of the sponge Oopsacas minuta (Hexactinellida) is lacking key metazoan core genes.</title>
        <authorList>
            <person name="Santini S."/>
            <person name="Schenkelaars Q."/>
            <person name="Jourda C."/>
            <person name="Duchesne M."/>
            <person name="Belahbib H."/>
            <person name="Rocher C."/>
            <person name="Selva M."/>
            <person name="Riesgo A."/>
            <person name="Vervoort M."/>
            <person name="Leys S.P."/>
            <person name="Kodjabachian L."/>
            <person name="Le Bivic A."/>
            <person name="Borchiellini C."/>
            <person name="Claverie J.M."/>
            <person name="Renard E."/>
        </authorList>
    </citation>
    <scope>NUCLEOTIDE SEQUENCE [LARGE SCALE GENOMIC DNA]</scope>
    <source>
        <strain evidence="5">SPO-2</strain>
    </source>
</reference>
<dbReference type="PANTHER" id="PTHR19134:SF559">
    <property type="entry name" value="TYROSINE-PROTEIN PHOSPHATASE DOMAIN-CONTAINING PROTEIN"/>
    <property type="match status" value="1"/>
</dbReference>
<evidence type="ECO:0000256" key="2">
    <source>
        <dbReference type="SAM" id="Phobius"/>
    </source>
</evidence>
<evidence type="ECO:0000256" key="1">
    <source>
        <dbReference type="SAM" id="MobiDB-lite"/>
    </source>
</evidence>
<dbReference type="GO" id="GO:0004725">
    <property type="term" value="F:protein tyrosine phosphatase activity"/>
    <property type="evidence" value="ECO:0007669"/>
    <property type="project" value="InterPro"/>
</dbReference>
<evidence type="ECO:0000313" key="5">
    <source>
        <dbReference type="EMBL" id="KAI6661258.1"/>
    </source>
</evidence>
<dbReference type="EMBL" id="JAKMXF010000017">
    <property type="protein sequence ID" value="KAI6661258.1"/>
    <property type="molecule type" value="Genomic_DNA"/>
</dbReference>
<feature type="domain" description="Tyrosine specific protein phosphatases" evidence="4">
    <location>
        <begin position="436"/>
        <end position="511"/>
    </location>
</feature>
<keyword evidence="2" id="KW-0812">Transmembrane</keyword>
<dbReference type="Gene3D" id="3.90.190.10">
    <property type="entry name" value="Protein tyrosine phosphatase superfamily"/>
    <property type="match status" value="1"/>
</dbReference>
<comment type="caution">
    <text evidence="5">The sequence shown here is derived from an EMBL/GenBank/DDBJ whole genome shotgun (WGS) entry which is preliminary data.</text>
</comment>
<dbReference type="InterPro" id="IPR003595">
    <property type="entry name" value="Tyr_Pase_cat"/>
</dbReference>
<feature type="domain" description="Tyrosine-protein phosphatase" evidence="3">
    <location>
        <begin position="264"/>
        <end position="520"/>
    </location>
</feature>
<dbReference type="Pfam" id="PF00102">
    <property type="entry name" value="Y_phosphatase"/>
    <property type="match status" value="1"/>
</dbReference>
<dbReference type="Proteomes" id="UP001165289">
    <property type="component" value="Unassembled WGS sequence"/>
</dbReference>
<dbReference type="AlphaFoldDB" id="A0AAV7KJT6"/>
<protein>
    <submittedName>
        <fullName evidence="5">RyPTPR4a</fullName>
    </submittedName>
</protein>
<feature type="transmembrane region" description="Helical" evidence="2">
    <location>
        <begin position="105"/>
        <end position="136"/>
    </location>
</feature>
<evidence type="ECO:0000313" key="6">
    <source>
        <dbReference type="Proteomes" id="UP001165289"/>
    </source>
</evidence>
<dbReference type="PANTHER" id="PTHR19134">
    <property type="entry name" value="RECEPTOR-TYPE TYROSINE-PROTEIN PHOSPHATASE"/>
    <property type="match status" value="1"/>
</dbReference>
<feature type="compositionally biased region" description="Basic residues" evidence="1">
    <location>
        <begin position="152"/>
        <end position="164"/>
    </location>
</feature>
<dbReference type="InterPro" id="IPR050348">
    <property type="entry name" value="Protein-Tyr_Phosphatase"/>
</dbReference>
<dbReference type="SUPFAM" id="SSF52799">
    <property type="entry name" value="(Phosphotyrosine protein) phosphatases II"/>
    <property type="match status" value="1"/>
</dbReference>
<gene>
    <name evidence="5" type="ORF">LOD99_10079</name>
</gene>
<keyword evidence="6" id="KW-1185">Reference proteome</keyword>
<accession>A0AAV7KJT6</accession>
<dbReference type="PROSITE" id="PS50055">
    <property type="entry name" value="TYR_PHOSPHATASE_PTP"/>
    <property type="match status" value="1"/>
</dbReference>
<evidence type="ECO:0000259" key="3">
    <source>
        <dbReference type="PROSITE" id="PS50055"/>
    </source>
</evidence>
<keyword evidence="2" id="KW-0472">Membrane</keyword>